<sequence length="460" mass="52868">MRILKLLILVFVLGITSKTSAQEIYNADYSFTIEGLAAGENMRLAYYLGDKQYIKQESLSQEGGLVNFKIDTLHVGLCMLVFPDNNYFEFVAKEPRVIMKTNKDDVIGAMEVIASEENAKLYEYLKYNNQRQMDLQKIEGNAQLNDEQKATMRMDMNQKGQVRQKEFVEKYPNSFMAKLISASMEYVPKDAPEGLSDDEINAFRFYEYRKHYFDNIDFSQSDLLYSPVYHPKLMAYTDQLTLQQPDSLIAATEYLLGKASANDEYFKYTLITLLNKFAKTKVICQDEVYLHLVDNYYLSGKAVWMDEEGLTKLKVSADNLRNNLCGKLAVNFELPDVNGTKQSLYAQSAEYTILAFMQTDCIPCEKVLEELSNMDQAVLPSFKVVTVFREGDQTAWKGVLMNKTKDNWVNLMNVDGALNSERDYNVQSYPTLYLLDKDKRIVLKRISASQIVDYMNTVNN</sequence>
<dbReference type="RefSeq" id="WP_062302415.1">
    <property type="nucleotide sequence ID" value="NZ_LRPB01000047.1"/>
</dbReference>
<dbReference type="InterPro" id="IPR036249">
    <property type="entry name" value="Thioredoxin-like_sf"/>
</dbReference>
<feature type="chain" id="PRO_5007574923" description="Thioredoxin domain-containing protein" evidence="1">
    <location>
        <begin position="22"/>
        <end position="460"/>
    </location>
</feature>
<keyword evidence="1" id="KW-0732">Signal</keyword>
<dbReference type="InterPro" id="IPR033395">
    <property type="entry name" value="DUF5106"/>
</dbReference>
<protein>
    <recommendedName>
        <fullName evidence="6">Thioredoxin domain-containing protein</fullName>
    </recommendedName>
</protein>
<feature type="domain" description="Thioredoxin-like fold" evidence="2">
    <location>
        <begin position="350"/>
        <end position="441"/>
    </location>
</feature>
<dbReference type="STRING" id="1914963.AWW67_09070"/>
<gene>
    <name evidence="4" type="ORF">AWW67_09070</name>
</gene>
<comment type="caution">
    <text evidence="4">The sequence shown here is derived from an EMBL/GenBank/DDBJ whole genome shotgun (WGS) entry which is preliminary data.</text>
</comment>
<dbReference type="Pfam" id="PF13905">
    <property type="entry name" value="Thioredoxin_8"/>
    <property type="match status" value="1"/>
</dbReference>
<dbReference type="Pfam" id="PF17127">
    <property type="entry name" value="DUF5106"/>
    <property type="match status" value="1"/>
</dbReference>
<feature type="signal peptide" evidence="1">
    <location>
        <begin position="1"/>
        <end position="21"/>
    </location>
</feature>
<reference evidence="4 5" key="1">
    <citation type="submission" date="2016-01" db="EMBL/GenBank/DDBJ databases">
        <title>Genome sequencing of Roseivirga seohaensis SW-152.</title>
        <authorList>
            <person name="Selvaratnam C."/>
            <person name="Thevarajoo S."/>
            <person name="Goh K.M."/>
            <person name="Ee R."/>
            <person name="Chan K.-G."/>
            <person name="Chong C.S."/>
        </authorList>
    </citation>
    <scope>NUCLEOTIDE SEQUENCE [LARGE SCALE GENOMIC DNA]</scope>
    <source>
        <strain evidence="4 5">SW-152</strain>
    </source>
</reference>
<dbReference type="InterPro" id="IPR012336">
    <property type="entry name" value="Thioredoxin-like_fold"/>
</dbReference>
<evidence type="ECO:0000256" key="1">
    <source>
        <dbReference type="SAM" id="SignalP"/>
    </source>
</evidence>
<dbReference type="CDD" id="cd02966">
    <property type="entry name" value="TlpA_like_family"/>
    <property type="match status" value="1"/>
</dbReference>
<dbReference type="Proteomes" id="UP000075663">
    <property type="component" value="Unassembled WGS sequence"/>
</dbReference>
<organism evidence="4 5">
    <name type="scientific">Roseivirga seohaensis</name>
    <dbReference type="NCBI Taxonomy" id="1914963"/>
    <lineage>
        <taxon>Bacteria</taxon>
        <taxon>Pseudomonadati</taxon>
        <taxon>Bacteroidota</taxon>
        <taxon>Cytophagia</taxon>
        <taxon>Cytophagales</taxon>
        <taxon>Roseivirgaceae</taxon>
        <taxon>Roseivirga</taxon>
    </lineage>
</organism>
<evidence type="ECO:0000313" key="5">
    <source>
        <dbReference type="Proteomes" id="UP000075663"/>
    </source>
</evidence>
<evidence type="ECO:0000313" key="4">
    <source>
        <dbReference type="EMBL" id="KYG80323.1"/>
    </source>
</evidence>
<name>A0A150XNN7_9BACT</name>
<dbReference type="EMBL" id="LRPB01000047">
    <property type="protein sequence ID" value="KYG80323.1"/>
    <property type="molecule type" value="Genomic_DNA"/>
</dbReference>
<feature type="domain" description="DUF5106" evidence="3">
    <location>
        <begin position="209"/>
        <end position="313"/>
    </location>
</feature>
<dbReference type="AlphaFoldDB" id="A0A150XNN7"/>
<dbReference type="Gene3D" id="3.40.30.10">
    <property type="entry name" value="Glutaredoxin"/>
    <property type="match status" value="1"/>
</dbReference>
<accession>A0A150XNN7</accession>
<evidence type="ECO:0000259" key="3">
    <source>
        <dbReference type="Pfam" id="PF17127"/>
    </source>
</evidence>
<proteinExistence type="predicted"/>
<evidence type="ECO:0008006" key="6">
    <source>
        <dbReference type="Google" id="ProtNLM"/>
    </source>
</evidence>
<evidence type="ECO:0000259" key="2">
    <source>
        <dbReference type="Pfam" id="PF13905"/>
    </source>
</evidence>
<dbReference type="SUPFAM" id="SSF52833">
    <property type="entry name" value="Thioredoxin-like"/>
    <property type="match status" value="1"/>
</dbReference>